<dbReference type="SUPFAM" id="SSF46785">
    <property type="entry name" value="Winged helix' DNA-binding domain"/>
    <property type="match status" value="1"/>
</dbReference>
<dbReference type="InterPro" id="IPR014757">
    <property type="entry name" value="Tscrpt_reg_IclR_C"/>
</dbReference>
<evidence type="ECO:0000259" key="4">
    <source>
        <dbReference type="PROSITE" id="PS51077"/>
    </source>
</evidence>
<evidence type="ECO:0000259" key="5">
    <source>
        <dbReference type="PROSITE" id="PS51078"/>
    </source>
</evidence>
<dbReference type="InterPro" id="IPR005471">
    <property type="entry name" value="Tscrpt_reg_IclR_N"/>
</dbReference>
<evidence type="ECO:0000256" key="2">
    <source>
        <dbReference type="ARBA" id="ARBA00023125"/>
    </source>
</evidence>
<dbReference type="Proteomes" id="UP001501490">
    <property type="component" value="Unassembled WGS sequence"/>
</dbReference>
<keyword evidence="7" id="KW-1185">Reference proteome</keyword>
<dbReference type="PROSITE" id="PS51078">
    <property type="entry name" value="ICLR_ED"/>
    <property type="match status" value="1"/>
</dbReference>
<dbReference type="InterPro" id="IPR050707">
    <property type="entry name" value="HTH_MetabolicPath_Reg"/>
</dbReference>
<organism evidence="6 7">
    <name type="scientific">Microlunatus ginsengisoli</name>
    <dbReference type="NCBI Taxonomy" id="363863"/>
    <lineage>
        <taxon>Bacteria</taxon>
        <taxon>Bacillati</taxon>
        <taxon>Actinomycetota</taxon>
        <taxon>Actinomycetes</taxon>
        <taxon>Propionibacteriales</taxon>
        <taxon>Propionibacteriaceae</taxon>
        <taxon>Microlunatus</taxon>
    </lineage>
</organism>
<feature type="domain" description="HTH iclR-type" evidence="4">
    <location>
        <begin position="12"/>
        <end position="73"/>
    </location>
</feature>
<comment type="caution">
    <text evidence="6">The sequence shown here is derived from an EMBL/GenBank/DDBJ whole genome shotgun (WGS) entry which is preliminary data.</text>
</comment>
<accession>A0ABP7AX51</accession>
<proteinExistence type="predicted"/>
<dbReference type="InterPro" id="IPR036388">
    <property type="entry name" value="WH-like_DNA-bd_sf"/>
</dbReference>
<dbReference type="EMBL" id="BAABAB010000052">
    <property type="protein sequence ID" value="GAA3642141.1"/>
    <property type="molecule type" value="Genomic_DNA"/>
</dbReference>
<keyword evidence="1" id="KW-0805">Transcription regulation</keyword>
<dbReference type="InterPro" id="IPR036390">
    <property type="entry name" value="WH_DNA-bd_sf"/>
</dbReference>
<feature type="domain" description="IclR-ED" evidence="5">
    <location>
        <begin position="74"/>
        <end position="256"/>
    </location>
</feature>
<dbReference type="PANTHER" id="PTHR30136:SF35">
    <property type="entry name" value="HTH-TYPE TRANSCRIPTIONAL REGULATOR RV1719"/>
    <property type="match status" value="1"/>
</dbReference>
<protein>
    <submittedName>
        <fullName evidence="6">IclR family transcriptional regulator</fullName>
    </submittedName>
</protein>
<dbReference type="SMART" id="SM00346">
    <property type="entry name" value="HTH_ICLR"/>
    <property type="match status" value="1"/>
</dbReference>
<dbReference type="Gene3D" id="3.30.450.40">
    <property type="match status" value="1"/>
</dbReference>
<keyword evidence="3" id="KW-0804">Transcription</keyword>
<dbReference type="RefSeq" id="WP_344809938.1">
    <property type="nucleotide sequence ID" value="NZ_BAABAB010000052.1"/>
</dbReference>
<dbReference type="SUPFAM" id="SSF55781">
    <property type="entry name" value="GAF domain-like"/>
    <property type="match status" value="1"/>
</dbReference>
<evidence type="ECO:0000256" key="1">
    <source>
        <dbReference type="ARBA" id="ARBA00023015"/>
    </source>
</evidence>
<evidence type="ECO:0000256" key="3">
    <source>
        <dbReference type="ARBA" id="ARBA00023163"/>
    </source>
</evidence>
<dbReference type="PROSITE" id="PS51077">
    <property type="entry name" value="HTH_ICLR"/>
    <property type="match status" value="1"/>
</dbReference>
<dbReference type="PANTHER" id="PTHR30136">
    <property type="entry name" value="HELIX-TURN-HELIX TRANSCRIPTIONAL REGULATOR, ICLR FAMILY"/>
    <property type="match status" value="1"/>
</dbReference>
<keyword evidence="2" id="KW-0238">DNA-binding</keyword>
<sequence>MTLTNSETGSNLQSVDRALQVLELLAVWGSGGVSELANEIGVHKSTAFRLLGALEAREMVEQLNERGKYRLGFGLVRLARRVNVQHDLAEQARPLTDKLAALVGESINVAVLREHFAVNIVQSRGQASVVSQNWIGQLTPLHATSSGKVLLAYLDAGRRDDLLARGLDRYTGDTHTDTDALRRELTQIADLRYAVSFGELEAGLNAVAVPVRGEDGAVIAALSASGPAYRLGPERVDEVVRRLDSAADDLSRRMGYWGEDG</sequence>
<evidence type="ECO:0000313" key="7">
    <source>
        <dbReference type="Proteomes" id="UP001501490"/>
    </source>
</evidence>
<dbReference type="InterPro" id="IPR029016">
    <property type="entry name" value="GAF-like_dom_sf"/>
</dbReference>
<evidence type="ECO:0000313" key="6">
    <source>
        <dbReference type="EMBL" id="GAA3642141.1"/>
    </source>
</evidence>
<dbReference type="Gene3D" id="1.10.10.10">
    <property type="entry name" value="Winged helix-like DNA-binding domain superfamily/Winged helix DNA-binding domain"/>
    <property type="match status" value="1"/>
</dbReference>
<dbReference type="Pfam" id="PF09339">
    <property type="entry name" value="HTH_IclR"/>
    <property type="match status" value="1"/>
</dbReference>
<name>A0ABP7AX51_9ACTN</name>
<reference evidence="7" key="1">
    <citation type="journal article" date="2019" name="Int. J. Syst. Evol. Microbiol.">
        <title>The Global Catalogue of Microorganisms (GCM) 10K type strain sequencing project: providing services to taxonomists for standard genome sequencing and annotation.</title>
        <authorList>
            <consortium name="The Broad Institute Genomics Platform"/>
            <consortium name="The Broad Institute Genome Sequencing Center for Infectious Disease"/>
            <person name="Wu L."/>
            <person name="Ma J."/>
        </authorList>
    </citation>
    <scope>NUCLEOTIDE SEQUENCE [LARGE SCALE GENOMIC DNA]</scope>
    <source>
        <strain evidence="7">JCM 16929</strain>
    </source>
</reference>
<gene>
    <name evidence="6" type="ORF">GCM10022236_50960</name>
</gene>
<dbReference type="Pfam" id="PF01614">
    <property type="entry name" value="IclR_C"/>
    <property type="match status" value="1"/>
</dbReference>